<feature type="compositionally biased region" description="Gly residues" evidence="2">
    <location>
        <begin position="42"/>
        <end position="66"/>
    </location>
</feature>
<protein>
    <recommendedName>
        <fullName evidence="4">Cell envelope-related transcriptional attenuator domain-containing protein</fullName>
    </recommendedName>
</protein>
<evidence type="ECO:0000313" key="6">
    <source>
        <dbReference type="Proteomes" id="UP000054023"/>
    </source>
</evidence>
<evidence type="ECO:0000259" key="4">
    <source>
        <dbReference type="Pfam" id="PF03816"/>
    </source>
</evidence>
<comment type="caution">
    <text evidence="5">The sequence shown here is derived from an EMBL/GenBank/DDBJ whole genome shotgun (WGS) entry which is preliminary data.</text>
</comment>
<dbReference type="OrthoDB" id="9782542at2"/>
<dbReference type="PANTHER" id="PTHR33392">
    <property type="entry name" value="POLYISOPRENYL-TEICHOIC ACID--PEPTIDOGLYCAN TEICHOIC ACID TRANSFERASE TAGU"/>
    <property type="match status" value="1"/>
</dbReference>
<feature type="compositionally biased region" description="Low complexity" evidence="2">
    <location>
        <begin position="19"/>
        <end position="41"/>
    </location>
</feature>
<dbReference type="EMBL" id="LQBM01000003">
    <property type="protein sequence ID" value="KUG59109.1"/>
    <property type="molecule type" value="Genomic_DNA"/>
</dbReference>
<name>A0A0W8IGP9_9MICC</name>
<sequence length="412" mass="44251">MADKRAPEPQPHRPRRAARLPTDPAAAAQSPDPADPSVASGPGAGSGAGDGGGSGSGSGSGSGEDGTGSTPKAPRRRRRLIRNSLIAVAVLVIVAVGAGLIFVQQLRSSFDDQRNVLDLQLEGDDTAGRTEDGTVNMLLLGSDSRGEDDVEYRGEIGDNASERSDTMMFVHIPADRSGVYVMSIVRDLWVQVPGEGQGRVNSALGVGGYPLVIDTVEELLNTHIDHVAIIDFEGFSDLTRALGGVHVDNPRPFSAGQHNPAFYPEGTIRLEGDNALRFVRERKAFPTGDFTRVQNQQLVINGIVDQLLSADTLTNPQRVMDVVNGIVPYLSVDDGLDANTIAAYALEMRDIRSGDIEMFTIPTGEMATTASGAQVILKDEEMLELLQRSLKNDNMEGFIEYVELRESEEEQQ</sequence>
<reference evidence="6" key="1">
    <citation type="submission" date="2015-12" db="EMBL/GenBank/DDBJ databases">
        <authorList>
            <person name="Nair G.R."/>
            <person name="Kaur G."/>
            <person name="Mayilraj S."/>
        </authorList>
    </citation>
    <scope>NUCLEOTIDE SEQUENCE [LARGE SCALE GENOMIC DNA]</scope>
    <source>
        <strain evidence="6">CD08_7</strain>
    </source>
</reference>
<dbReference type="AlphaFoldDB" id="A0A0W8IGP9"/>
<feature type="transmembrane region" description="Helical" evidence="3">
    <location>
        <begin position="85"/>
        <end position="103"/>
    </location>
</feature>
<gene>
    <name evidence="5" type="ORF">AVL63_03690</name>
</gene>
<evidence type="ECO:0000256" key="2">
    <source>
        <dbReference type="SAM" id="MobiDB-lite"/>
    </source>
</evidence>
<keyword evidence="3" id="KW-0812">Transmembrane</keyword>
<dbReference type="Gene3D" id="3.40.630.190">
    <property type="entry name" value="LCP protein"/>
    <property type="match status" value="1"/>
</dbReference>
<dbReference type="PANTHER" id="PTHR33392:SF6">
    <property type="entry name" value="POLYISOPRENYL-TEICHOIC ACID--PEPTIDOGLYCAN TEICHOIC ACID TRANSFERASE TAGU"/>
    <property type="match status" value="1"/>
</dbReference>
<dbReference type="RefSeq" id="WP_058888793.1">
    <property type="nucleotide sequence ID" value="NZ_LQBM01000003.1"/>
</dbReference>
<feature type="domain" description="Cell envelope-related transcriptional attenuator" evidence="4">
    <location>
        <begin position="163"/>
        <end position="307"/>
    </location>
</feature>
<dbReference type="NCBIfam" id="TIGR00350">
    <property type="entry name" value="lytR_cpsA_psr"/>
    <property type="match status" value="1"/>
</dbReference>
<feature type="region of interest" description="Disordered" evidence="2">
    <location>
        <begin position="1"/>
        <end position="76"/>
    </location>
</feature>
<dbReference type="STRING" id="317018.AVL63_03690"/>
<dbReference type="Pfam" id="PF03816">
    <property type="entry name" value="LytR_cpsA_psr"/>
    <property type="match status" value="1"/>
</dbReference>
<comment type="similarity">
    <text evidence="1">Belongs to the LytR/CpsA/Psr (LCP) family.</text>
</comment>
<dbReference type="InterPro" id="IPR050922">
    <property type="entry name" value="LytR/CpsA/Psr_CW_biosynth"/>
</dbReference>
<dbReference type="Proteomes" id="UP000054023">
    <property type="component" value="Unassembled WGS sequence"/>
</dbReference>
<proteinExistence type="inferred from homology"/>
<keyword evidence="3" id="KW-0472">Membrane</keyword>
<accession>A0A0W8IGP9</accession>
<organism evidence="5 6">
    <name type="scientific">Nesterenkonia jeotgali</name>
    <dbReference type="NCBI Taxonomy" id="317018"/>
    <lineage>
        <taxon>Bacteria</taxon>
        <taxon>Bacillati</taxon>
        <taxon>Actinomycetota</taxon>
        <taxon>Actinomycetes</taxon>
        <taxon>Micrococcales</taxon>
        <taxon>Micrococcaceae</taxon>
        <taxon>Nesterenkonia</taxon>
    </lineage>
</organism>
<evidence type="ECO:0000256" key="1">
    <source>
        <dbReference type="ARBA" id="ARBA00006068"/>
    </source>
</evidence>
<keyword evidence="3" id="KW-1133">Transmembrane helix</keyword>
<evidence type="ECO:0000313" key="5">
    <source>
        <dbReference type="EMBL" id="KUG59109.1"/>
    </source>
</evidence>
<keyword evidence="6" id="KW-1185">Reference proteome</keyword>
<evidence type="ECO:0000256" key="3">
    <source>
        <dbReference type="SAM" id="Phobius"/>
    </source>
</evidence>
<feature type="compositionally biased region" description="Basic and acidic residues" evidence="2">
    <location>
        <begin position="1"/>
        <end position="11"/>
    </location>
</feature>
<dbReference type="InterPro" id="IPR004474">
    <property type="entry name" value="LytR_CpsA_psr"/>
</dbReference>